<feature type="compositionally biased region" description="Low complexity" evidence="1">
    <location>
        <begin position="1"/>
        <end position="25"/>
    </location>
</feature>
<gene>
    <name evidence="2" type="ORF">ARMGADRAFT_147710</name>
</gene>
<dbReference type="AlphaFoldDB" id="A0A2H3DG61"/>
<evidence type="ECO:0000313" key="2">
    <source>
        <dbReference type="EMBL" id="PBK93100.1"/>
    </source>
</evidence>
<proteinExistence type="predicted"/>
<evidence type="ECO:0000256" key="1">
    <source>
        <dbReference type="SAM" id="MobiDB-lite"/>
    </source>
</evidence>
<feature type="compositionally biased region" description="Basic and acidic residues" evidence="1">
    <location>
        <begin position="77"/>
        <end position="107"/>
    </location>
</feature>
<organism evidence="2 3">
    <name type="scientific">Armillaria gallica</name>
    <name type="common">Bulbous honey fungus</name>
    <name type="synonym">Armillaria bulbosa</name>
    <dbReference type="NCBI Taxonomy" id="47427"/>
    <lineage>
        <taxon>Eukaryota</taxon>
        <taxon>Fungi</taxon>
        <taxon>Dikarya</taxon>
        <taxon>Basidiomycota</taxon>
        <taxon>Agaricomycotina</taxon>
        <taxon>Agaricomycetes</taxon>
        <taxon>Agaricomycetidae</taxon>
        <taxon>Agaricales</taxon>
        <taxon>Marasmiineae</taxon>
        <taxon>Physalacriaceae</taxon>
        <taxon>Armillaria</taxon>
    </lineage>
</organism>
<feature type="region of interest" description="Disordered" evidence="1">
    <location>
        <begin position="77"/>
        <end position="137"/>
    </location>
</feature>
<keyword evidence="3" id="KW-1185">Reference proteome</keyword>
<name>A0A2H3DG61_ARMGA</name>
<dbReference type="InParanoid" id="A0A2H3DG61"/>
<accession>A0A2H3DG61</accession>
<protein>
    <submittedName>
        <fullName evidence="2">Uncharacterized protein</fullName>
    </submittedName>
</protein>
<reference evidence="3" key="1">
    <citation type="journal article" date="2017" name="Nat. Ecol. Evol.">
        <title>Genome expansion and lineage-specific genetic innovations in the forest pathogenic fungi Armillaria.</title>
        <authorList>
            <person name="Sipos G."/>
            <person name="Prasanna A.N."/>
            <person name="Walter M.C."/>
            <person name="O'Connor E."/>
            <person name="Balint B."/>
            <person name="Krizsan K."/>
            <person name="Kiss B."/>
            <person name="Hess J."/>
            <person name="Varga T."/>
            <person name="Slot J."/>
            <person name="Riley R."/>
            <person name="Boka B."/>
            <person name="Rigling D."/>
            <person name="Barry K."/>
            <person name="Lee J."/>
            <person name="Mihaltcheva S."/>
            <person name="LaButti K."/>
            <person name="Lipzen A."/>
            <person name="Waldron R."/>
            <person name="Moloney N.M."/>
            <person name="Sperisen C."/>
            <person name="Kredics L."/>
            <person name="Vagvoelgyi C."/>
            <person name="Patrignani A."/>
            <person name="Fitzpatrick D."/>
            <person name="Nagy I."/>
            <person name="Doyle S."/>
            <person name="Anderson J.B."/>
            <person name="Grigoriev I.V."/>
            <person name="Gueldener U."/>
            <person name="Muensterkoetter M."/>
            <person name="Nagy L.G."/>
        </authorList>
    </citation>
    <scope>NUCLEOTIDE SEQUENCE [LARGE SCALE GENOMIC DNA]</scope>
    <source>
        <strain evidence="3">Ar21-2</strain>
    </source>
</reference>
<dbReference type="EMBL" id="KZ293657">
    <property type="protein sequence ID" value="PBK93100.1"/>
    <property type="molecule type" value="Genomic_DNA"/>
</dbReference>
<evidence type="ECO:0000313" key="3">
    <source>
        <dbReference type="Proteomes" id="UP000217790"/>
    </source>
</evidence>
<feature type="region of interest" description="Disordered" evidence="1">
    <location>
        <begin position="1"/>
        <end position="33"/>
    </location>
</feature>
<sequence length="137" mass="14615">MSPSVKSRSSSASLLLSSSRPSTSLHTPTFPQILRSPHAPQQMVWCIHFALASVNRRDTGAAFAMLSAKHLKQAEEAAKATNATEEKVVRGSADEEEPNALKKEAAQGKRKATMAANVSAKIDGTKRNSGDDDGINQ</sequence>
<dbReference type="Proteomes" id="UP000217790">
    <property type="component" value="Unassembled WGS sequence"/>
</dbReference>